<keyword evidence="3" id="KW-0158">Chromosome</keyword>
<dbReference type="CDD" id="cd21995">
    <property type="entry name" value="HMG-box_TOX-like"/>
    <property type="match status" value="1"/>
</dbReference>
<keyword evidence="6 7" id="KW-0539">Nucleus</keyword>
<dbReference type="SMART" id="SM00398">
    <property type="entry name" value="HMG"/>
    <property type="match status" value="1"/>
</dbReference>
<evidence type="ECO:0000313" key="10">
    <source>
        <dbReference type="Proteomes" id="UP000694580"/>
    </source>
</evidence>
<dbReference type="FunFam" id="1.10.30.10:FF:000005">
    <property type="entry name" value="TOX high mobility group box family member 3"/>
    <property type="match status" value="1"/>
</dbReference>
<gene>
    <name evidence="9" type="primary">LOC114788976</name>
</gene>
<feature type="DNA-binding region" description="HMG box" evidence="7">
    <location>
        <begin position="238"/>
        <end position="306"/>
    </location>
</feature>
<dbReference type="Pfam" id="PF00505">
    <property type="entry name" value="HMG_box"/>
    <property type="match status" value="1"/>
</dbReference>
<dbReference type="PANTHER" id="PTHR45781">
    <property type="entry name" value="AGAP000281-PA"/>
    <property type="match status" value="1"/>
</dbReference>
<dbReference type="AlphaFoldDB" id="A0AAY4ASY2"/>
<organism evidence="9 10">
    <name type="scientific">Denticeps clupeoides</name>
    <name type="common">denticle herring</name>
    <dbReference type="NCBI Taxonomy" id="299321"/>
    <lineage>
        <taxon>Eukaryota</taxon>
        <taxon>Metazoa</taxon>
        <taxon>Chordata</taxon>
        <taxon>Craniata</taxon>
        <taxon>Vertebrata</taxon>
        <taxon>Euteleostomi</taxon>
        <taxon>Actinopterygii</taxon>
        <taxon>Neopterygii</taxon>
        <taxon>Teleostei</taxon>
        <taxon>Clupei</taxon>
        <taxon>Clupeiformes</taxon>
        <taxon>Denticipitoidei</taxon>
        <taxon>Denticipitidae</taxon>
        <taxon>Denticeps</taxon>
    </lineage>
</organism>
<dbReference type="InterPro" id="IPR051365">
    <property type="entry name" value="TOX_HMG-box_domain"/>
</dbReference>
<accession>A0AAY4ASY2</accession>
<evidence type="ECO:0000256" key="5">
    <source>
        <dbReference type="ARBA" id="ARBA00023125"/>
    </source>
</evidence>
<evidence type="ECO:0000256" key="4">
    <source>
        <dbReference type="ARBA" id="ARBA00022553"/>
    </source>
</evidence>
<feature type="domain" description="HMG box" evidence="8">
    <location>
        <begin position="238"/>
        <end position="306"/>
    </location>
</feature>
<evidence type="ECO:0000256" key="2">
    <source>
        <dbReference type="ARBA" id="ARBA00004286"/>
    </source>
</evidence>
<evidence type="ECO:0000256" key="3">
    <source>
        <dbReference type="ARBA" id="ARBA00022454"/>
    </source>
</evidence>
<name>A0AAY4ASY2_9TELE</name>
<keyword evidence="5 7" id="KW-0238">DNA-binding</keyword>
<evidence type="ECO:0000259" key="8">
    <source>
        <dbReference type="PROSITE" id="PS50118"/>
    </source>
</evidence>
<evidence type="ECO:0000256" key="6">
    <source>
        <dbReference type="ARBA" id="ARBA00023242"/>
    </source>
</evidence>
<protein>
    <recommendedName>
        <fullName evidence="8">HMG box domain-containing protein</fullName>
    </recommendedName>
</protein>
<reference evidence="9" key="2">
    <citation type="submission" date="2025-08" db="UniProtKB">
        <authorList>
            <consortium name="Ensembl"/>
        </authorList>
    </citation>
    <scope>IDENTIFICATION</scope>
</reference>
<dbReference type="PROSITE" id="PS50118">
    <property type="entry name" value="HMG_BOX_2"/>
    <property type="match status" value="1"/>
</dbReference>
<comment type="subcellular location">
    <subcellularLocation>
        <location evidence="2">Chromosome</location>
    </subcellularLocation>
    <subcellularLocation>
        <location evidence="1">Nucleus</location>
    </subcellularLocation>
</comment>
<sequence length="553" mass="58570">FQLPGGSDCYVTISGAGHPFLCAETFHTPSLGDEEFEIPPISLDAGLSVEDMEAHFRELAAECRNAEGPVGSSTFSRCAADSAFVSVLVPPPSHSLEPLSMSVLAQSDGGALSSTLGIDLVRSVGQHFTSSSPVTIDVPLSEMTSNLQGFAQLATIDQSELNLGLGGAVTATCSRSVDPLLCARSHPAEDGNQVWPVQILPYDHVIVEGKPAVVPASGVGADLVLVKRGRKKKDPNEPQKPVSAYALFFRDTQAAIKGQNPRATFGEVSRIVASMWDSLGEEQKKVYRKKTEAAKKEYLKALAAYRANDPSKPFVEVLNPPSAVHPGQLHPSHHMNNSEQNKTSDICMSSIILDVPRVTTRSQTGALPPGSRPPVSLTPTVTKFIISKQMVQADAQIHSVSSSVMMVGAVQPSPAHPSCLSALPCLQAKPGGLEIPLSVSATAPTPLQIKFVPAALQADVATPVTMATTPVLSTSSPLSLLPAAISTEVEVDACAEEAVFVPSMCVRAGCTNPAVESMDWNKEYCSNECVVSHCRDVFMAWCSFRSQNSTTVS</sequence>
<evidence type="ECO:0000256" key="1">
    <source>
        <dbReference type="ARBA" id="ARBA00004123"/>
    </source>
</evidence>
<dbReference type="SUPFAM" id="SSF47095">
    <property type="entry name" value="HMG-box"/>
    <property type="match status" value="1"/>
</dbReference>
<dbReference type="GO" id="GO:0031490">
    <property type="term" value="F:chromatin DNA binding"/>
    <property type="evidence" value="ECO:0007669"/>
    <property type="project" value="TreeGrafter"/>
</dbReference>
<reference evidence="9" key="3">
    <citation type="submission" date="2025-09" db="UniProtKB">
        <authorList>
            <consortium name="Ensembl"/>
        </authorList>
    </citation>
    <scope>IDENTIFICATION</scope>
</reference>
<evidence type="ECO:0000313" key="9">
    <source>
        <dbReference type="Ensembl" id="ENSDCDP00010010471.1"/>
    </source>
</evidence>
<reference evidence="9 10" key="1">
    <citation type="submission" date="2020-06" db="EMBL/GenBank/DDBJ databases">
        <authorList>
            <consortium name="Wellcome Sanger Institute Data Sharing"/>
        </authorList>
    </citation>
    <scope>NUCLEOTIDE SEQUENCE [LARGE SCALE GENOMIC DNA]</scope>
</reference>
<dbReference type="GO" id="GO:0005634">
    <property type="term" value="C:nucleus"/>
    <property type="evidence" value="ECO:0007669"/>
    <property type="project" value="UniProtKB-SubCell"/>
</dbReference>
<dbReference type="InterPro" id="IPR036910">
    <property type="entry name" value="HMG_box_dom_sf"/>
</dbReference>
<evidence type="ECO:0000256" key="7">
    <source>
        <dbReference type="PROSITE-ProRule" id="PRU00267"/>
    </source>
</evidence>
<dbReference type="Gene3D" id="1.10.30.10">
    <property type="entry name" value="High mobility group box domain"/>
    <property type="match status" value="1"/>
</dbReference>
<dbReference type="Ensembl" id="ENSDCDT00010010973.1">
    <property type="protein sequence ID" value="ENSDCDP00010010471.1"/>
    <property type="gene ID" value="ENSDCDG00010004645.1"/>
</dbReference>
<dbReference type="Proteomes" id="UP000694580">
    <property type="component" value="Chromosome 4"/>
</dbReference>
<keyword evidence="4" id="KW-0597">Phosphoprotein</keyword>
<dbReference type="GeneTree" id="ENSGT00940000158043"/>
<dbReference type="GO" id="GO:0005694">
    <property type="term" value="C:chromosome"/>
    <property type="evidence" value="ECO:0007669"/>
    <property type="project" value="UniProtKB-SubCell"/>
</dbReference>
<dbReference type="PANTHER" id="PTHR45781:SF2">
    <property type="entry name" value="TOX HIGH MOBILITY GROUP BOX FAMILY MEMBER 4"/>
    <property type="match status" value="1"/>
</dbReference>
<keyword evidence="10" id="KW-1185">Reference proteome</keyword>
<proteinExistence type="predicted"/>
<dbReference type="GO" id="GO:0006357">
    <property type="term" value="P:regulation of transcription by RNA polymerase II"/>
    <property type="evidence" value="ECO:0007669"/>
    <property type="project" value="TreeGrafter"/>
</dbReference>
<dbReference type="InterPro" id="IPR009071">
    <property type="entry name" value="HMG_box_dom"/>
</dbReference>